<evidence type="ECO:0000313" key="1">
    <source>
        <dbReference type="EMBL" id="SVC23504.1"/>
    </source>
</evidence>
<accession>A0A382KES6</accession>
<reference evidence="1" key="1">
    <citation type="submission" date="2018-05" db="EMBL/GenBank/DDBJ databases">
        <authorList>
            <person name="Lanie J.A."/>
            <person name="Ng W.-L."/>
            <person name="Kazmierczak K.M."/>
            <person name="Andrzejewski T.M."/>
            <person name="Davidsen T.M."/>
            <person name="Wayne K.J."/>
            <person name="Tettelin H."/>
            <person name="Glass J.I."/>
            <person name="Rusch D."/>
            <person name="Podicherti R."/>
            <person name="Tsui H.-C.T."/>
            <person name="Winkler M.E."/>
        </authorList>
    </citation>
    <scope>NUCLEOTIDE SEQUENCE</scope>
</reference>
<gene>
    <name evidence="1" type="ORF">METZ01_LOCUS276358</name>
</gene>
<protein>
    <submittedName>
        <fullName evidence="1">Uncharacterized protein</fullName>
    </submittedName>
</protein>
<organism evidence="1">
    <name type="scientific">marine metagenome</name>
    <dbReference type="NCBI Taxonomy" id="408172"/>
    <lineage>
        <taxon>unclassified sequences</taxon>
        <taxon>metagenomes</taxon>
        <taxon>ecological metagenomes</taxon>
    </lineage>
</organism>
<sequence length="120" mass="13072">MVGSPCTQEHVRPFIAVDIPHGNPHPPRGDVSTRFFTDIRELEATVVSIQHGAGHLLIVRASCTAVDEEQIPITILVIVDDGHTPRVGFEHIRPLRISSSDRFCQTGGCGSVSKTGPLRR</sequence>
<name>A0A382KES6_9ZZZZ</name>
<dbReference type="EMBL" id="UINC01080506">
    <property type="protein sequence ID" value="SVC23504.1"/>
    <property type="molecule type" value="Genomic_DNA"/>
</dbReference>
<proteinExistence type="predicted"/>
<dbReference type="AlphaFoldDB" id="A0A382KES6"/>